<comment type="caution">
    <text evidence="2">The sequence shown here is derived from an EMBL/GenBank/DDBJ whole genome shotgun (WGS) entry which is preliminary data.</text>
</comment>
<evidence type="ECO:0000313" key="2">
    <source>
        <dbReference type="EMBL" id="KRL46884.1"/>
    </source>
</evidence>
<accession>A0A0R1QVN8</accession>
<dbReference type="AlphaFoldDB" id="A0A0R1QVN8"/>
<dbReference type="Proteomes" id="UP000051835">
    <property type="component" value="Unassembled WGS sequence"/>
</dbReference>
<name>A0A0R1QVN8_9LACO</name>
<dbReference type="PATRIC" id="fig|1423805.4.peg.369"/>
<evidence type="ECO:0000313" key="3">
    <source>
        <dbReference type="Proteomes" id="UP000051835"/>
    </source>
</evidence>
<sequence>MHNWLELNGWLRMGVVYGVGLVLTGIEVGVALYCERRHPLSRAVVWGMLLITCLAITVATLAQPFLP</sequence>
<dbReference type="EMBL" id="AZFC01000035">
    <property type="protein sequence ID" value="KRL46884.1"/>
    <property type="molecule type" value="Genomic_DNA"/>
</dbReference>
<protein>
    <submittedName>
        <fullName evidence="2">Uncharacterized protein</fullName>
    </submittedName>
</protein>
<keyword evidence="1" id="KW-0812">Transmembrane</keyword>
<feature type="transmembrane region" description="Helical" evidence="1">
    <location>
        <begin position="43"/>
        <end position="66"/>
    </location>
</feature>
<dbReference type="RefSeq" id="WP_056965208.1">
    <property type="nucleotide sequence ID" value="NZ_AZFC01000035.1"/>
</dbReference>
<organism evidence="2 3">
    <name type="scientific">Levilactobacillus spicheri DSM 15429</name>
    <dbReference type="NCBI Taxonomy" id="1423805"/>
    <lineage>
        <taxon>Bacteria</taxon>
        <taxon>Bacillati</taxon>
        <taxon>Bacillota</taxon>
        <taxon>Bacilli</taxon>
        <taxon>Lactobacillales</taxon>
        <taxon>Lactobacillaceae</taxon>
        <taxon>Levilactobacillus</taxon>
    </lineage>
</organism>
<reference evidence="2 3" key="1">
    <citation type="journal article" date="2015" name="Genome Announc.">
        <title>Expanding the biotechnology potential of lactobacilli through comparative genomics of 213 strains and associated genera.</title>
        <authorList>
            <person name="Sun Z."/>
            <person name="Harris H.M."/>
            <person name="McCann A."/>
            <person name="Guo C."/>
            <person name="Argimon S."/>
            <person name="Zhang W."/>
            <person name="Yang X."/>
            <person name="Jeffery I.B."/>
            <person name="Cooney J.C."/>
            <person name="Kagawa T.F."/>
            <person name="Liu W."/>
            <person name="Song Y."/>
            <person name="Salvetti E."/>
            <person name="Wrobel A."/>
            <person name="Rasinkangas P."/>
            <person name="Parkhill J."/>
            <person name="Rea M.C."/>
            <person name="O'Sullivan O."/>
            <person name="Ritari J."/>
            <person name="Douillard F.P."/>
            <person name="Paul Ross R."/>
            <person name="Yang R."/>
            <person name="Briner A.E."/>
            <person name="Felis G.E."/>
            <person name="de Vos W.M."/>
            <person name="Barrangou R."/>
            <person name="Klaenhammer T.R."/>
            <person name="Caufield P.W."/>
            <person name="Cui Y."/>
            <person name="Zhang H."/>
            <person name="O'Toole P.W."/>
        </authorList>
    </citation>
    <scope>NUCLEOTIDE SEQUENCE [LARGE SCALE GENOMIC DNA]</scope>
    <source>
        <strain evidence="2 3">DSM 15429</strain>
    </source>
</reference>
<feature type="transmembrane region" description="Helical" evidence="1">
    <location>
        <begin position="15"/>
        <end position="34"/>
    </location>
</feature>
<gene>
    <name evidence="2" type="ORF">FD37_GL000362</name>
</gene>
<proteinExistence type="predicted"/>
<keyword evidence="1" id="KW-1133">Transmembrane helix</keyword>
<keyword evidence="1" id="KW-0472">Membrane</keyword>
<evidence type="ECO:0000256" key="1">
    <source>
        <dbReference type="SAM" id="Phobius"/>
    </source>
</evidence>